<dbReference type="EMBL" id="JXXN02000460">
    <property type="protein sequence ID" value="THD27314.1"/>
    <property type="molecule type" value="Genomic_DNA"/>
</dbReference>
<reference evidence="1" key="1">
    <citation type="submission" date="2019-03" db="EMBL/GenBank/DDBJ databases">
        <title>Improved annotation for the trematode Fasciola hepatica.</title>
        <authorList>
            <person name="Choi Y.-J."/>
            <person name="Martin J."/>
            <person name="Mitreva M."/>
        </authorList>
    </citation>
    <scope>NUCLEOTIDE SEQUENCE [LARGE SCALE GENOMIC DNA]</scope>
</reference>
<gene>
    <name evidence="1" type="ORF">D915_001926</name>
</gene>
<sequence>MDNLWYSRELREFNATGNDLLGVPPGLLNLVVKKLDRLRLEHNPLLIPFPGEFVDGYYQHTDSPQTLRHMALGKLRTESRLRLTAKTNPFEVGRDGQNDNSSRGWHYWTNVYFLTQRFRSGSCCWCGRARFGQGISVCRHCVNISNYKQVPIMFNCCGPGCAHEAAQCSANEFETRFYANHSVTATELAKQ</sequence>
<evidence type="ECO:0000313" key="1">
    <source>
        <dbReference type="EMBL" id="THD27314.1"/>
    </source>
</evidence>
<protein>
    <submittedName>
        <fullName evidence="1">Uncharacterized protein</fullName>
    </submittedName>
</protein>
<proteinExistence type="predicted"/>
<dbReference type="Proteomes" id="UP000230066">
    <property type="component" value="Unassembled WGS sequence"/>
</dbReference>
<organism evidence="1 2">
    <name type="scientific">Fasciola hepatica</name>
    <name type="common">Liver fluke</name>
    <dbReference type="NCBI Taxonomy" id="6192"/>
    <lineage>
        <taxon>Eukaryota</taxon>
        <taxon>Metazoa</taxon>
        <taxon>Spiralia</taxon>
        <taxon>Lophotrochozoa</taxon>
        <taxon>Platyhelminthes</taxon>
        <taxon>Trematoda</taxon>
        <taxon>Digenea</taxon>
        <taxon>Plagiorchiida</taxon>
        <taxon>Echinostomata</taxon>
        <taxon>Echinostomatoidea</taxon>
        <taxon>Fasciolidae</taxon>
        <taxon>Fasciola</taxon>
    </lineage>
</organism>
<accession>A0A4E0RNQ0</accession>
<evidence type="ECO:0000313" key="2">
    <source>
        <dbReference type="Proteomes" id="UP000230066"/>
    </source>
</evidence>
<comment type="caution">
    <text evidence="1">The sequence shown here is derived from an EMBL/GenBank/DDBJ whole genome shotgun (WGS) entry which is preliminary data.</text>
</comment>
<keyword evidence="2" id="KW-1185">Reference proteome</keyword>
<dbReference type="AlphaFoldDB" id="A0A4E0RNQ0"/>
<name>A0A4E0RNQ0_FASHE</name>